<evidence type="ECO:0000256" key="5">
    <source>
        <dbReference type="ARBA" id="ARBA00022553"/>
    </source>
</evidence>
<evidence type="ECO:0000256" key="11">
    <source>
        <dbReference type="ARBA" id="ARBA00048679"/>
    </source>
</evidence>
<dbReference type="CDD" id="cd05581">
    <property type="entry name" value="STKc_PDK1"/>
    <property type="match status" value="1"/>
</dbReference>
<evidence type="ECO:0000256" key="8">
    <source>
        <dbReference type="ARBA" id="ARBA00022777"/>
    </source>
</evidence>
<evidence type="ECO:0000256" key="4">
    <source>
        <dbReference type="ARBA" id="ARBA00022527"/>
    </source>
</evidence>
<dbReference type="CDD" id="cd01262">
    <property type="entry name" value="PH_PDK1"/>
    <property type="match status" value="1"/>
</dbReference>
<evidence type="ECO:0000256" key="9">
    <source>
        <dbReference type="ARBA" id="ARBA00022840"/>
    </source>
</evidence>
<keyword evidence="15" id="KW-1185">Reference proteome</keyword>
<dbReference type="WBParaSite" id="Pan_g596.t1">
    <property type="protein sequence ID" value="Pan_g596.t1"/>
    <property type="gene ID" value="Pan_g596"/>
</dbReference>
<accession>A0A7E4W0N5</accession>
<dbReference type="InterPro" id="IPR050236">
    <property type="entry name" value="Ser_Thr_kinase_AGC"/>
</dbReference>
<dbReference type="SMART" id="SM00220">
    <property type="entry name" value="S_TKc"/>
    <property type="match status" value="1"/>
</dbReference>
<comment type="catalytic activity">
    <reaction evidence="11">
        <text>L-seryl-[protein] + ATP = O-phospho-L-seryl-[protein] + ADP + H(+)</text>
        <dbReference type="Rhea" id="RHEA:17989"/>
        <dbReference type="Rhea" id="RHEA-COMP:9863"/>
        <dbReference type="Rhea" id="RHEA-COMP:11604"/>
        <dbReference type="ChEBI" id="CHEBI:15378"/>
        <dbReference type="ChEBI" id="CHEBI:29999"/>
        <dbReference type="ChEBI" id="CHEBI:30616"/>
        <dbReference type="ChEBI" id="CHEBI:83421"/>
        <dbReference type="ChEBI" id="CHEBI:456216"/>
        <dbReference type="EC" id="2.7.11.1"/>
    </reaction>
</comment>
<feature type="domain" description="Protein kinase" evidence="14">
    <location>
        <begin position="145"/>
        <end position="424"/>
    </location>
</feature>
<dbReference type="Gene3D" id="1.10.510.10">
    <property type="entry name" value="Transferase(Phosphotransferase) domain 1"/>
    <property type="match status" value="1"/>
</dbReference>
<dbReference type="InterPro" id="IPR033931">
    <property type="entry name" value="PDK1-typ_PH"/>
</dbReference>
<evidence type="ECO:0000256" key="1">
    <source>
        <dbReference type="ARBA" id="ARBA00010006"/>
    </source>
</evidence>
<dbReference type="InterPro" id="IPR039046">
    <property type="entry name" value="PDPK1"/>
</dbReference>
<keyword evidence="8" id="KW-0418">Kinase</keyword>
<dbReference type="InterPro" id="IPR000719">
    <property type="entry name" value="Prot_kinase_dom"/>
</dbReference>
<dbReference type="GO" id="GO:0007010">
    <property type="term" value="P:cytoskeleton organization"/>
    <property type="evidence" value="ECO:0007669"/>
    <property type="project" value="UniProtKB-ARBA"/>
</dbReference>
<feature type="region of interest" description="Disordered" evidence="13">
    <location>
        <begin position="82"/>
        <end position="119"/>
    </location>
</feature>
<keyword evidence="4" id="KW-0723">Serine/threonine-protein kinase</keyword>
<reference evidence="16" key="2">
    <citation type="submission" date="2020-10" db="UniProtKB">
        <authorList>
            <consortium name="WormBaseParasite"/>
        </authorList>
    </citation>
    <scope>IDENTIFICATION</scope>
</reference>
<organism evidence="15 16">
    <name type="scientific">Panagrellus redivivus</name>
    <name type="common">Microworm</name>
    <dbReference type="NCBI Taxonomy" id="6233"/>
    <lineage>
        <taxon>Eukaryota</taxon>
        <taxon>Metazoa</taxon>
        <taxon>Ecdysozoa</taxon>
        <taxon>Nematoda</taxon>
        <taxon>Chromadorea</taxon>
        <taxon>Rhabditida</taxon>
        <taxon>Tylenchina</taxon>
        <taxon>Panagrolaimomorpha</taxon>
        <taxon>Panagrolaimoidea</taxon>
        <taxon>Panagrolaimidae</taxon>
        <taxon>Panagrellus</taxon>
    </lineage>
</organism>
<dbReference type="Pfam" id="PF00069">
    <property type="entry name" value="Pkinase"/>
    <property type="match status" value="1"/>
</dbReference>
<evidence type="ECO:0000313" key="16">
    <source>
        <dbReference type="WBParaSite" id="Pan_g596.t1"/>
    </source>
</evidence>
<evidence type="ECO:0000259" key="14">
    <source>
        <dbReference type="PROSITE" id="PS50011"/>
    </source>
</evidence>
<comment type="catalytic activity">
    <reaction evidence="10">
        <text>L-threonyl-[protein] + ATP = O-phospho-L-threonyl-[protein] + ADP + H(+)</text>
        <dbReference type="Rhea" id="RHEA:46608"/>
        <dbReference type="Rhea" id="RHEA-COMP:11060"/>
        <dbReference type="Rhea" id="RHEA-COMP:11605"/>
        <dbReference type="ChEBI" id="CHEBI:15378"/>
        <dbReference type="ChEBI" id="CHEBI:30013"/>
        <dbReference type="ChEBI" id="CHEBI:30616"/>
        <dbReference type="ChEBI" id="CHEBI:61977"/>
        <dbReference type="ChEBI" id="CHEBI:456216"/>
        <dbReference type="EC" id="2.7.11.1"/>
    </reaction>
</comment>
<evidence type="ECO:0000256" key="2">
    <source>
        <dbReference type="ARBA" id="ARBA00012513"/>
    </source>
</evidence>
<proteinExistence type="inferred from homology"/>
<keyword evidence="9 12" id="KW-0067">ATP-binding</keyword>
<dbReference type="PROSITE" id="PS00107">
    <property type="entry name" value="PROTEIN_KINASE_ATP"/>
    <property type="match status" value="1"/>
</dbReference>
<comment type="similarity">
    <text evidence="1">Belongs to the protein kinase superfamily. AGC Ser/Thr protein kinase family. PDPK1 subfamily.</text>
</comment>
<feature type="binding site" evidence="12">
    <location>
        <position position="174"/>
    </location>
    <ligand>
        <name>ATP</name>
        <dbReference type="ChEBI" id="CHEBI:30616"/>
    </ligand>
</feature>
<dbReference type="AlphaFoldDB" id="A0A7E4W0N5"/>
<dbReference type="InterPro" id="IPR011009">
    <property type="entry name" value="Kinase-like_dom_sf"/>
</dbReference>
<dbReference type="GO" id="GO:0035556">
    <property type="term" value="P:intracellular signal transduction"/>
    <property type="evidence" value="ECO:0007669"/>
    <property type="project" value="TreeGrafter"/>
</dbReference>
<evidence type="ECO:0000256" key="13">
    <source>
        <dbReference type="SAM" id="MobiDB-lite"/>
    </source>
</evidence>
<dbReference type="PROSITE" id="PS00108">
    <property type="entry name" value="PROTEIN_KINASE_ST"/>
    <property type="match status" value="1"/>
</dbReference>
<dbReference type="GO" id="GO:0005524">
    <property type="term" value="F:ATP binding"/>
    <property type="evidence" value="ECO:0007669"/>
    <property type="project" value="UniProtKB-UniRule"/>
</dbReference>
<dbReference type="SUPFAM" id="SSF50729">
    <property type="entry name" value="PH domain-like"/>
    <property type="match status" value="1"/>
</dbReference>
<sequence>MCFSCFNFRKFRKLHGMSLPATGTISEPALNKAAAADDEYGDTPNGSEPGSFCGDDLIGSPRDSLASIPQVSYSSLFSLDDFESDRPRSKSDGGSSGKQSPIEIIDEASTNDPDEILKNRTHREIVTEARQKLSRHVNNNNANDYYFMKILGEGSFSTVFLCHEIPSNGMYAVKVMTKDTIRREKKLAHVMREKDIMASLTHNFGGHPFIIKLRCAFQDDRRLYFVIKVARYGELYDLLRELNTFDDYTTFFYASEIVAALNFIHRCRIVHRDLKPENILINDNWHILISDFGSAKIVGNKEQEALESEEYETRKAQIQSRGSFVGTAQYAAPEVLSSKCASYEADFWALGAIVYQMLAGCAPFRAPNEYHIMRRVMNLEYEMPENFSPVTKDLIQKLLVIDPMKRLGSLEMGGTLAVRDHPYFNDVDWENIAYRRTPDLMSLLHPEFEAQHTFPPVRPDVMYPGLDERAMTRMVGLGRFSSAGSAEGYYQMNTPSPDTDNQKGSFGKEKPALSSDEILQLKLAKQKNDNPFHQFVMNNLIVKQGFVDKRKGLFARRRMFLLTEGPHLFYVDPVSMELRGEVPFSKEMSAEARNFRSFFVHTPGRSYVLFDPQRNASAWCQAINEVRDRYMDELPSYPPLNLNDKASCAANGKSSGMKRFGRNK</sequence>
<reference evidence="15" key="1">
    <citation type="journal article" date="2013" name="Genetics">
        <title>The draft genome and transcriptome of Panagrellus redivivus are shaped by the harsh demands of a free-living lifestyle.</title>
        <authorList>
            <person name="Srinivasan J."/>
            <person name="Dillman A.R."/>
            <person name="Macchietto M.G."/>
            <person name="Heikkinen L."/>
            <person name="Lakso M."/>
            <person name="Fracchia K.M."/>
            <person name="Antoshechkin I."/>
            <person name="Mortazavi A."/>
            <person name="Wong G."/>
            <person name="Sternberg P.W."/>
        </authorList>
    </citation>
    <scope>NUCLEOTIDE SEQUENCE [LARGE SCALE GENOMIC DNA]</scope>
    <source>
        <strain evidence="15">MT8872</strain>
    </source>
</reference>
<dbReference type="Gene3D" id="2.30.29.30">
    <property type="entry name" value="Pleckstrin-homology domain (PH domain)/Phosphotyrosine-binding domain (PTB)"/>
    <property type="match status" value="1"/>
</dbReference>
<evidence type="ECO:0000256" key="7">
    <source>
        <dbReference type="ARBA" id="ARBA00022741"/>
    </source>
</evidence>
<name>A0A7E4W0N5_PANRE</name>
<dbReference type="FunFam" id="1.10.510.10:FF:000024">
    <property type="entry name" value="Probable serine/threonine-protein kinase cot-1"/>
    <property type="match status" value="1"/>
</dbReference>
<dbReference type="GO" id="GO:0004674">
    <property type="term" value="F:protein serine/threonine kinase activity"/>
    <property type="evidence" value="ECO:0007669"/>
    <property type="project" value="UniProtKB-KW"/>
</dbReference>
<dbReference type="InterPro" id="IPR008271">
    <property type="entry name" value="Ser/Thr_kinase_AS"/>
</dbReference>
<dbReference type="InterPro" id="IPR011993">
    <property type="entry name" value="PH-like_dom_sf"/>
</dbReference>
<evidence type="ECO:0000256" key="3">
    <source>
        <dbReference type="ARBA" id="ARBA00018538"/>
    </source>
</evidence>
<evidence type="ECO:0000256" key="12">
    <source>
        <dbReference type="PROSITE-ProRule" id="PRU10141"/>
    </source>
</evidence>
<dbReference type="InterPro" id="IPR017441">
    <property type="entry name" value="Protein_kinase_ATP_BS"/>
</dbReference>
<dbReference type="Proteomes" id="UP000492821">
    <property type="component" value="Unassembled WGS sequence"/>
</dbReference>
<dbReference type="EC" id="2.7.11.1" evidence="2"/>
<keyword evidence="7 12" id="KW-0547">Nucleotide-binding</keyword>
<dbReference type="Gene3D" id="3.30.200.20">
    <property type="entry name" value="Phosphorylase Kinase, domain 1"/>
    <property type="match status" value="1"/>
</dbReference>
<evidence type="ECO:0000256" key="6">
    <source>
        <dbReference type="ARBA" id="ARBA00022679"/>
    </source>
</evidence>
<feature type="region of interest" description="Disordered" evidence="13">
    <location>
        <begin position="36"/>
        <end position="55"/>
    </location>
</feature>
<dbReference type="PANTHER" id="PTHR24356">
    <property type="entry name" value="SERINE/THREONINE-PROTEIN KINASE"/>
    <property type="match status" value="1"/>
</dbReference>
<dbReference type="Pfam" id="PF14593">
    <property type="entry name" value="PH_3"/>
    <property type="match status" value="1"/>
</dbReference>
<keyword evidence="5" id="KW-0597">Phosphoprotein</keyword>
<evidence type="ECO:0000256" key="10">
    <source>
        <dbReference type="ARBA" id="ARBA00047899"/>
    </source>
</evidence>
<dbReference type="SUPFAM" id="SSF56112">
    <property type="entry name" value="Protein kinase-like (PK-like)"/>
    <property type="match status" value="1"/>
</dbReference>
<keyword evidence="6" id="KW-0808">Transferase</keyword>
<dbReference type="PANTHER" id="PTHR24356:SF163">
    <property type="entry name" value="3-PHOSPHOINOSITIDE-DEPENDENT PROTEIN KINASE 1-RELATED"/>
    <property type="match status" value="1"/>
</dbReference>
<evidence type="ECO:0000313" key="15">
    <source>
        <dbReference type="Proteomes" id="UP000492821"/>
    </source>
</evidence>
<protein>
    <recommendedName>
        <fullName evidence="3">3-phosphoinositide-dependent protein kinase 1</fullName>
        <ecNumber evidence="2">2.7.11.1</ecNumber>
    </recommendedName>
</protein>
<dbReference type="PROSITE" id="PS50011">
    <property type="entry name" value="PROTEIN_KINASE_DOM"/>
    <property type="match status" value="1"/>
</dbReference>